<gene>
    <name evidence="8" type="ORF">EAG_10411</name>
</gene>
<dbReference type="SMART" id="SM00355">
    <property type="entry name" value="ZnF_C2H2"/>
    <property type="match status" value="8"/>
</dbReference>
<dbReference type="GO" id="GO:0045944">
    <property type="term" value="P:positive regulation of transcription by RNA polymerase II"/>
    <property type="evidence" value="ECO:0007669"/>
    <property type="project" value="TreeGrafter"/>
</dbReference>
<reference evidence="8 9" key="1">
    <citation type="journal article" date="2010" name="Science">
        <title>Genomic comparison of the ants Camponotus floridanus and Harpegnathos saltator.</title>
        <authorList>
            <person name="Bonasio R."/>
            <person name="Zhang G."/>
            <person name="Ye C."/>
            <person name="Mutti N.S."/>
            <person name="Fang X."/>
            <person name="Qin N."/>
            <person name="Donahue G."/>
            <person name="Yang P."/>
            <person name="Li Q."/>
            <person name="Li C."/>
            <person name="Zhang P."/>
            <person name="Huang Z."/>
            <person name="Berger S.L."/>
            <person name="Reinberg D."/>
            <person name="Wang J."/>
            <person name="Liebig J."/>
        </authorList>
    </citation>
    <scope>NUCLEOTIDE SEQUENCE [LARGE SCALE GENOMIC DNA]</scope>
    <source>
        <strain evidence="9">C129</strain>
    </source>
</reference>
<name>E2ADS6_CAMFO</name>
<keyword evidence="9" id="KW-1185">Reference proteome</keyword>
<feature type="compositionally biased region" description="Basic and acidic residues" evidence="6">
    <location>
        <begin position="390"/>
        <end position="404"/>
    </location>
</feature>
<dbReference type="AlphaFoldDB" id="E2ADS6"/>
<dbReference type="GO" id="GO:0008270">
    <property type="term" value="F:zinc ion binding"/>
    <property type="evidence" value="ECO:0007669"/>
    <property type="project" value="UniProtKB-KW"/>
</dbReference>
<keyword evidence="2" id="KW-0677">Repeat</keyword>
<evidence type="ECO:0000256" key="4">
    <source>
        <dbReference type="ARBA" id="ARBA00022833"/>
    </source>
</evidence>
<feature type="non-terminal residue" evidence="8">
    <location>
        <position position="1"/>
    </location>
</feature>
<feature type="domain" description="C2H2-type" evidence="7">
    <location>
        <begin position="114"/>
        <end position="144"/>
    </location>
</feature>
<evidence type="ECO:0000313" key="8">
    <source>
        <dbReference type="EMBL" id="EFN68438.1"/>
    </source>
</evidence>
<sequence>IEKLSFSPDELEQLPRQAIYNREVQCAVCPYTTKVRTNIIRHLQLHAKDQTVPESGPVNPVPCLDKKEKMFDKMVNLASSSHQNGRMGGKSKETIKENKEDDNIPKFVPEHKRYVCSVAECNYLTVDEAMLRYHLKALHSEEPYFRCPHCPSPPPGQESQNIAIDKMGVHLKMHDTRLYKCSHCNHHHYHRHVVERHLTDKHPEKRPFVKVVREIENTENVQQPINEETEEEVPDPDGNHWKCNLCDFKCVYKADITAHADTIHGESGQYKCALCSFKTNGKIILEQHISSKHAYDSNADYTVIYQRIKAVNKRNVEATEQGGQDEPFDTTPLWTRNMPRIRHIRGILLEEEIEDPVMSEGSSSTSSRVSLGKRKSDTEISTKPTKMRSKSGEENNKQFKENDSKTNAVELNDSDVGRFGPYGKPDGNLYICTLCNHFKTKYKHDMRDHLYRELKYARWHCKACGFLSVNRNALIQHFGKHHNGGSPDHEPLSPDNAIEDWV</sequence>
<dbReference type="PROSITE" id="PS50157">
    <property type="entry name" value="ZINC_FINGER_C2H2_2"/>
    <property type="match status" value="2"/>
</dbReference>
<evidence type="ECO:0000256" key="1">
    <source>
        <dbReference type="ARBA" id="ARBA00022723"/>
    </source>
</evidence>
<dbReference type="InterPro" id="IPR050688">
    <property type="entry name" value="Zinc_finger/UBP_domain"/>
</dbReference>
<dbReference type="PANTHER" id="PTHR24403:SF67">
    <property type="entry name" value="FI01116P-RELATED"/>
    <property type="match status" value="1"/>
</dbReference>
<evidence type="ECO:0000259" key="7">
    <source>
        <dbReference type="PROSITE" id="PS50157"/>
    </source>
</evidence>
<dbReference type="OMA" id="YATFETH"/>
<evidence type="ECO:0000313" key="9">
    <source>
        <dbReference type="Proteomes" id="UP000000311"/>
    </source>
</evidence>
<proteinExistence type="predicted"/>
<organism evidence="9">
    <name type="scientific">Camponotus floridanus</name>
    <name type="common">Florida carpenter ant</name>
    <dbReference type="NCBI Taxonomy" id="104421"/>
    <lineage>
        <taxon>Eukaryota</taxon>
        <taxon>Metazoa</taxon>
        <taxon>Ecdysozoa</taxon>
        <taxon>Arthropoda</taxon>
        <taxon>Hexapoda</taxon>
        <taxon>Insecta</taxon>
        <taxon>Pterygota</taxon>
        <taxon>Neoptera</taxon>
        <taxon>Endopterygota</taxon>
        <taxon>Hymenoptera</taxon>
        <taxon>Apocrita</taxon>
        <taxon>Aculeata</taxon>
        <taxon>Formicoidea</taxon>
        <taxon>Formicidae</taxon>
        <taxon>Formicinae</taxon>
        <taxon>Camponotus</taxon>
    </lineage>
</organism>
<feature type="region of interest" description="Disordered" evidence="6">
    <location>
        <begin position="481"/>
        <end position="502"/>
    </location>
</feature>
<dbReference type="OrthoDB" id="4737882at2759"/>
<evidence type="ECO:0000256" key="3">
    <source>
        <dbReference type="ARBA" id="ARBA00022771"/>
    </source>
</evidence>
<dbReference type="InterPro" id="IPR013087">
    <property type="entry name" value="Znf_C2H2_type"/>
</dbReference>
<evidence type="ECO:0000256" key="2">
    <source>
        <dbReference type="ARBA" id="ARBA00022737"/>
    </source>
</evidence>
<feature type="domain" description="C2H2-type" evidence="7">
    <location>
        <begin position="179"/>
        <end position="207"/>
    </location>
</feature>
<protein>
    <recommendedName>
        <fullName evidence="7">C2H2-type domain-containing protein</fullName>
    </recommendedName>
</protein>
<keyword evidence="3 5" id="KW-0863">Zinc-finger</keyword>
<dbReference type="InParanoid" id="E2ADS6"/>
<evidence type="ECO:0000256" key="5">
    <source>
        <dbReference type="PROSITE-ProRule" id="PRU00042"/>
    </source>
</evidence>
<dbReference type="EMBL" id="GL438820">
    <property type="protein sequence ID" value="EFN68438.1"/>
    <property type="molecule type" value="Genomic_DNA"/>
</dbReference>
<dbReference type="PANTHER" id="PTHR24403">
    <property type="entry name" value="ZINC FINGER PROTEIN"/>
    <property type="match status" value="1"/>
</dbReference>
<evidence type="ECO:0000256" key="6">
    <source>
        <dbReference type="SAM" id="MobiDB-lite"/>
    </source>
</evidence>
<feature type="non-terminal residue" evidence="8">
    <location>
        <position position="502"/>
    </location>
</feature>
<dbReference type="Gene3D" id="3.30.160.60">
    <property type="entry name" value="Classic Zinc Finger"/>
    <property type="match status" value="2"/>
</dbReference>
<feature type="compositionally biased region" description="Low complexity" evidence="6">
    <location>
        <begin position="359"/>
        <end position="370"/>
    </location>
</feature>
<dbReference type="Proteomes" id="UP000000311">
    <property type="component" value="Unassembled WGS sequence"/>
</dbReference>
<keyword evidence="4" id="KW-0862">Zinc</keyword>
<feature type="region of interest" description="Disordered" evidence="6">
    <location>
        <begin position="355"/>
        <end position="412"/>
    </location>
</feature>
<accession>E2ADS6</accession>
<dbReference type="STRING" id="104421.E2ADS6"/>
<keyword evidence="1" id="KW-0479">Metal-binding</keyword>
<dbReference type="GO" id="GO:0005634">
    <property type="term" value="C:nucleus"/>
    <property type="evidence" value="ECO:0007669"/>
    <property type="project" value="TreeGrafter"/>
</dbReference>